<protein>
    <submittedName>
        <fullName evidence="2">Uncharacterized protein</fullName>
    </submittedName>
</protein>
<sequence>MPAVQLPRLTSRRRRVSLLTSHCCRTSPSGKTPPPRLSLLRDAPSSPPSLGSKE</sequence>
<evidence type="ECO:0000313" key="3">
    <source>
        <dbReference type="Proteomes" id="UP000479710"/>
    </source>
</evidence>
<organism evidence="2 3">
    <name type="scientific">Oryza meyeriana var. granulata</name>
    <dbReference type="NCBI Taxonomy" id="110450"/>
    <lineage>
        <taxon>Eukaryota</taxon>
        <taxon>Viridiplantae</taxon>
        <taxon>Streptophyta</taxon>
        <taxon>Embryophyta</taxon>
        <taxon>Tracheophyta</taxon>
        <taxon>Spermatophyta</taxon>
        <taxon>Magnoliopsida</taxon>
        <taxon>Liliopsida</taxon>
        <taxon>Poales</taxon>
        <taxon>Poaceae</taxon>
        <taxon>BOP clade</taxon>
        <taxon>Oryzoideae</taxon>
        <taxon>Oryzeae</taxon>
        <taxon>Oryzinae</taxon>
        <taxon>Oryza</taxon>
        <taxon>Oryza meyeriana</taxon>
    </lineage>
</organism>
<dbReference type="EMBL" id="SPHZ02000009">
    <property type="protein sequence ID" value="KAF0899730.1"/>
    <property type="molecule type" value="Genomic_DNA"/>
</dbReference>
<reference evidence="2 3" key="1">
    <citation type="submission" date="2019-11" db="EMBL/GenBank/DDBJ databases">
        <title>Whole genome sequence of Oryza granulata.</title>
        <authorList>
            <person name="Li W."/>
        </authorList>
    </citation>
    <scope>NUCLEOTIDE SEQUENCE [LARGE SCALE GENOMIC DNA]</scope>
    <source>
        <strain evidence="3">cv. Menghai</strain>
        <tissue evidence="2">Leaf</tissue>
    </source>
</reference>
<comment type="caution">
    <text evidence="2">The sequence shown here is derived from an EMBL/GenBank/DDBJ whole genome shotgun (WGS) entry which is preliminary data.</text>
</comment>
<evidence type="ECO:0000313" key="2">
    <source>
        <dbReference type="EMBL" id="KAF0899730.1"/>
    </source>
</evidence>
<feature type="non-terminal residue" evidence="2">
    <location>
        <position position="54"/>
    </location>
</feature>
<gene>
    <name evidence="2" type="ORF">E2562_022576</name>
</gene>
<name>A0A6G1CHW8_9ORYZ</name>
<feature type="region of interest" description="Disordered" evidence="1">
    <location>
        <begin position="18"/>
        <end position="54"/>
    </location>
</feature>
<evidence type="ECO:0000256" key="1">
    <source>
        <dbReference type="SAM" id="MobiDB-lite"/>
    </source>
</evidence>
<dbReference type="Proteomes" id="UP000479710">
    <property type="component" value="Unassembled WGS sequence"/>
</dbReference>
<proteinExistence type="predicted"/>
<dbReference type="AlphaFoldDB" id="A0A6G1CHW8"/>
<keyword evidence="3" id="KW-1185">Reference proteome</keyword>
<accession>A0A6G1CHW8</accession>